<protein>
    <submittedName>
        <fullName evidence="1">Uncharacterized protein</fullName>
    </submittedName>
</protein>
<name>T0QKE4_SAPDV</name>
<reference evidence="1 2" key="1">
    <citation type="submission" date="2012-04" db="EMBL/GenBank/DDBJ databases">
        <title>The Genome Sequence of Saprolegnia declina VS20.</title>
        <authorList>
            <consortium name="The Broad Institute Genome Sequencing Platform"/>
            <person name="Russ C."/>
            <person name="Nusbaum C."/>
            <person name="Tyler B."/>
            <person name="van West P."/>
            <person name="Dieguez-Uribeondo J."/>
            <person name="de Bruijn I."/>
            <person name="Tripathy S."/>
            <person name="Jiang R."/>
            <person name="Young S.K."/>
            <person name="Zeng Q."/>
            <person name="Gargeya S."/>
            <person name="Fitzgerald M."/>
            <person name="Haas B."/>
            <person name="Abouelleil A."/>
            <person name="Alvarado L."/>
            <person name="Arachchi H.M."/>
            <person name="Berlin A."/>
            <person name="Chapman S.B."/>
            <person name="Goldberg J."/>
            <person name="Griggs A."/>
            <person name="Gujja S."/>
            <person name="Hansen M."/>
            <person name="Howarth C."/>
            <person name="Imamovic A."/>
            <person name="Larimer J."/>
            <person name="McCowen C."/>
            <person name="Montmayeur A."/>
            <person name="Murphy C."/>
            <person name="Neiman D."/>
            <person name="Pearson M."/>
            <person name="Priest M."/>
            <person name="Roberts A."/>
            <person name="Saif S."/>
            <person name="Shea T."/>
            <person name="Sisk P."/>
            <person name="Sykes S."/>
            <person name="Wortman J."/>
            <person name="Nusbaum C."/>
            <person name="Birren B."/>
        </authorList>
    </citation>
    <scope>NUCLEOTIDE SEQUENCE [LARGE SCALE GENOMIC DNA]</scope>
    <source>
        <strain evidence="1 2">VS20</strain>
    </source>
</reference>
<dbReference type="AlphaFoldDB" id="T0QKE4"/>
<proteinExistence type="predicted"/>
<gene>
    <name evidence="1" type="ORF">SDRG_08032</name>
</gene>
<dbReference type="Proteomes" id="UP000030762">
    <property type="component" value="Unassembled WGS sequence"/>
</dbReference>
<accession>T0QKE4</accession>
<keyword evidence="2" id="KW-1185">Reference proteome</keyword>
<dbReference type="VEuPathDB" id="FungiDB:SDRG_08032"/>
<evidence type="ECO:0000313" key="1">
    <source>
        <dbReference type="EMBL" id="EQC34260.1"/>
    </source>
</evidence>
<dbReference type="RefSeq" id="XP_008612122.1">
    <property type="nucleotide sequence ID" value="XM_008613900.1"/>
</dbReference>
<evidence type="ECO:0000313" key="2">
    <source>
        <dbReference type="Proteomes" id="UP000030762"/>
    </source>
</evidence>
<dbReference type="GeneID" id="19948759"/>
<sequence length="367" mass="40309">MALSTPVEVLLSQPLALVTELVSSPAGGSTSVEVFSNLSLYAPTPARANLPPPVAVRPTRAVVPLWSPDCTMPVITVLPDDLVPFTGIAVTWTDPVCRHISQWRDFAATFSTFLMQGYLTDPSYLRNELKLKASQSSAAPSQAAAKAALPAPDNMTTEESRMCRDDLDLYATTLRTWFFTLCAAEEQKRVLAILYSALSPSLHHLIKMCSTAYEAWKALCTAELALLSPAAFPDQEAFVDTFSVFPSRTRRRSRGMSLALGCGMRFATIQVAVESGNLALVQFLLGNRLEAKLKDAMCQAAASSDLQILRWLVTQPKAPDYMHKVLEAACTNLSDDVVAYLQREHGLQPTLAESSRVKRRRKRENDE</sequence>
<dbReference type="InParanoid" id="T0QKE4"/>
<organism evidence="1 2">
    <name type="scientific">Saprolegnia diclina (strain VS20)</name>
    <dbReference type="NCBI Taxonomy" id="1156394"/>
    <lineage>
        <taxon>Eukaryota</taxon>
        <taxon>Sar</taxon>
        <taxon>Stramenopiles</taxon>
        <taxon>Oomycota</taxon>
        <taxon>Saprolegniomycetes</taxon>
        <taxon>Saprolegniales</taxon>
        <taxon>Saprolegniaceae</taxon>
        <taxon>Saprolegnia</taxon>
    </lineage>
</organism>
<dbReference type="EMBL" id="JH767155">
    <property type="protein sequence ID" value="EQC34260.1"/>
    <property type="molecule type" value="Genomic_DNA"/>
</dbReference>